<proteinExistence type="predicted"/>
<protein>
    <submittedName>
        <fullName evidence="1">Uncharacterized protein</fullName>
    </submittedName>
</protein>
<accession>A0A3G1QC66</accession>
<keyword evidence="1" id="KW-0614">Plasmid</keyword>
<geneLocation type="plasmid" evidence="1">
    <name>pLSB54-NDM-5</name>
</geneLocation>
<dbReference type="EMBL" id="MG773377">
    <property type="protein sequence ID" value="AWH57620.1"/>
    <property type="molecule type" value="Genomic_DNA"/>
</dbReference>
<name>A0A3G1QC66_ECOLX</name>
<reference evidence="1" key="1">
    <citation type="submission" date="2018-01" db="EMBL/GenBank/DDBJ databases">
        <authorList>
            <person name="Youjun Y."/>
        </authorList>
    </citation>
    <scope>NUCLEOTIDE SEQUENCE</scope>
    <source>
        <strain evidence="1">LSB54</strain>
        <plasmid evidence="1">pLSB54-NDM-5</plasmid>
    </source>
</reference>
<organism evidence="1">
    <name type="scientific">Escherichia coli</name>
    <dbReference type="NCBI Taxonomy" id="562"/>
    <lineage>
        <taxon>Bacteria</taxon>
        <taxon>Pseudomonadati</taxon>
        <taxon>Pseudomonadota</taxon>
        <taxon>Gammaproteobacteria</taxon>
        <taxon>Enterobacterales</taxon>
        <taxon>Enterobacteriaceae</taxon>
        <taxon>Escherichia</taxon>
    </lineage>
</organism>
<sequence>MGVCSKAVKLAQRWLMCSLLLLQSYRNIGTPLSELQHDKSHGTRLQRATTGV</sequence>
<evidence type="ECO:0000313" key="1">
    <source>
        <dbReference type="EMBL" id="AWH57620.1"/>
    </source>
</evidence>
<dbReference type="AlphaFoldDB" id="A0A3G1QC66"/>